<comment type="caution">
    <text evidence="3">The sequence shown here is derived from an EMBL/GenBank/DDBJ whole genome shotgun (WGS) entry which is preliminary data.</text>
</comment>
<gene>
    <name evidence="3" type="ORF">B0I21_103105</name>
</gene>
<proteinExistence type="predicted"/>
<name>A0A4R7D3B8_9SPHI</name>
<keyword evidence="1 3" id="KW-0436">Ligase</keyword>
<dbReference type="CDD" id="cd16442">
    <property type="entry name" value="BPL"/>
    <property type="match status" value="1"/>
</dbReference>
<evidence type="ECO:0000313" key="4">
    <source>
        <dbReference type="Proteomes" id="UP000294752"/>
    </source>
</evidence>
<sequence length="257" mass="28868">MQNNTFSRLYLRQNLIVLDEVSSTNDYLKELLSNIKPLAEATAIMARNQTHGRGQRGSTWLTSKDENLTFSFALYPKNFPSSKSFDLNMIVCLGIQTGLKQYGLDARIKWPNDIYINNRKICGILIENKLAGANIHTSIVGIGVNANQISFPDSIAGKTTSMRLESIAKDEIDLQNLCIALLTTILTVYETSARADGISLLRYYNNQLFRKGIVAAFLIDGIETMAEIKKVDEQGRLHVLVDNQIRTFDNKEITFII</sequence>
<dbReference type="AlphaFoldDB" id="A0A4R7D3B8"/>
<dbReference type="GO" id="GO:0004077">
    <property type="term" value="F:biotin--[biotin carboxyl-carrier protein] ligase activity"/>
    <property type="evidence" value="ECO:0007669"/>
    <property type="project" value="InterPro"/>
</dbReference>
<dbReference type="PANTHER" id="PTHR12835">
    <property type="entry name" value="BIOTIN PROTEIN LIGASE"/>
    <property type="match status" value="1"/>
</dbReference>
<dbReference type="Pfam" id="PF03099">
    <property type="entry name" value="BPL_LplA_LipB"/>
    <property type="match status" value="1"/>
</dbReference>
<keyword evidence="4" id="KW-1185">Reference proteome</keyword>
<dbReference type="NCBIfam" id="TIGR00121">
    <property type="entry name" value="birA_ligase"/>
    <property type="match status" value="1"/>
</dbReference>
<dbReference type="SUPFAM" id="SSF55681">
    <property type="entry name" value="Class II aaRS and biotin synthetases"/>
    <property type="match status" value="1"/>
</dbReference>
<evidence type="ECO:0000256" key="1">
    <source>
        <dbReference type="ARBA" id="ARBA00022598"/>
    </source>
</evidence>
<dbReference type="InterPro" id="IPR004143">
    <property type="entry name" value="BPL_LPL_catalytic"/>
</dbReference>
<protein>
    <submittedName>
        <fullName evidence="3">BirA family biotin operon repressor/biotin-[acetyl-CoA-carboxylase] ligase</fullName>
    </submittedName>
</protein>
<dbReference type="PROSITE" id="PS51733">
    <property type="entry name" value="BPL_LPL_CATALYTIC"/>
    <property type="match status" value="1"/>
</dbReference>
<feature type="domain" description="BPL/LPL catalytic" evidence="2">
    <location>
        <begin position="1"/>
        <end position="193"/>
    </location>
</feature>
<dbReference type="Proteomes" id="UP000294752">
    <property type="component" value="Unassembled WGS sequence"/>
</dbReference>
<dbReference type="EMBL" id="SNZV01000003">
    <property type="protein sequence ID" value="TDS14611.1"/>
    <property type="molecule type" value="Genomic_DNA"/>
</dbReference>
<evidence type="ECO:0000259" key="2">
    <source>
        <dbReference type="PROSITE" id="PS51733"/>
    </source>
</evidence>
<organism evidence="3 4">
    <name type="scientific">Sphingobacterium paludis</name>
    <dbReference type="NCBI Taxonomy" id="1476465"/>
    <lineage>
        <taxon>Bacteria</taxon>
        <taxon>Pseudomonadati</taxon>
        <taxon>Bacteroidota</taxon>
        <taxon>Sphingobacteriia</taxon>
        <taxon>Sphingobacteriales</taxon>
        <taxon>Sphingobacteriaceae</taxon>
        <taxon>Sphingobacterium</taxon>
    </lineage>
</organism>
<evidence type="ECO:0000313" key="3">
    <source>
        <dbReference type="EMBL" id="TDS14611.1"/>
    </source>
</evidence>
<dbReference type="OrthoDB" id="9807064at2"/>
<accession>A0A4R7D3B8</accession>
<dbReference type="InterPro" id="IPR004408">
    <property type="entry name" value="Biotin_CoA_COase_ligase"/>
</dbReference>
<dbReference type="GO" id="GO:0005737">
    <property type="term" value="C:cytoplasm"/>
    <property type="evidence" value="ECO:0007669"/>
    <property type="project" value="TreeGrafter"/>
</dbReference>
<dbReference type="PANTHER" id="PTHR12835:SF5">
    <property type="entry name" value="BIOTIN--PROTEIN LIGASE"/>
    <property type="match status" value="1"/>
</dbReference>
<dbReference type="InterPro" id="IPR045864">
    <property type="entry name" value="aa-tRNA-synth_II/BPL/LPL"/>
</dbReference>
<dbReference type="Gene3D" id="3.30.930.10">
    <property type="entry name" value="Bira Bifunctional Protein, Domain 2"/>
    <property type="match status" value="1"/>
</dbReference>
<reference evidence="3 4" key="1">
    <citation type="submission" date="2019-03" db="EMBL/GenBank/DDBJ databases">
        <title>Genomic Encyclopedia of Type Strains, Phase III (KMG-III): the genomes of soil and plant-associated and newly described type strains.</title>
        <authorList>
            <person name="Whitman W."/>
        </authorList>
    </citation>
    <scope>NUCLEOTIDE SEQUENCE [LARGE SCALE GENOMIC DNA]</scope>
    <source>
        <strain evidence="3 4">CGMCC 1.12801</strain>
    </source>
</reference>